<protein>
    <recommendedName>
        <fullName evidence="2">Chorismate mutase domain-containing protein</fullName>
    </recommendedName>
</protein>
<dbReference type="InterPro" id="IPR051331">
    <property type="entry name" value="Chorismate_mutase-related"/>
</dbReference>
<dbReference type="EMBL" id="UINC01003496">
    <property type="protein sequence ID" value="SVA06834.1"/>
    <property type="molecule type" value="Genomic_DNA"/>
</dbReference>
<dbReference type="Pfam" id="PF01817">
    <property type="entry name" value="CM_2"/>
    <property type="match status" value="1"/>
</dbReference>
<dbReference type="PROSITE" id="PS51168">
    <property type="entry name" value="CHORISMATE_MUT_2"/>
    <property type="match status" value="1"/>
</dbReference>
<dbReference type="NCBIfam" id="TIGR01808">
    <property type="entry name" value="CM_M_hiGC-arch"/>
    <property type="match status" value="1"/>
</dbReference>
<evidence type="ECO:0000256" key="1">
    <source>
        <dbReference type="ARBA" id="ARBA00023235"/>
    </source>
</evidence>
<dbReference type="PANTHER" id="PTHR38041">
    <property type="entry name" value="CHORISMATE MUTASE"/>
    <property type="match status" value="1"/>
</dbReference>
<feature type="domain" description="Chorismate mutase" evidence="2">
    <location>
        <begin position="1"/>
        <end position="89"/>
    </location>
</feature>
<dbReference type="GO" id="GO:0004106">
    <property type="term" value="F:chorismate mutase activity"/>
    <property type="evidence" value="ECO:0007669"/>
    <property type="project" value="InterPro"/>
</dbReference>
<dbReference type="SUPFAM" id="SSF48600">
    <property type="entry name" value="Chorismate mutase II"/>
    <property type="match status" value="1"/>
</dbReference>
<dbReference type="InterPro" id="IPR036263">
    <property type="entry name" value="Chorismate_II_sf"/>
</dbReference>
<dbReference type="InterPro" id="IPR002701">
    <property type="entry name" value="CM_II_prokaryot"/>
</dbReference>
<name>A0A381STV4_9ZZZZ</name>
<dbReference type="GO" id="GO:0009697">
    <property type="term" value="P:salicylic acid biosynthetic process"/>
    <property type="evidence" value="ECO:0007669"/>
    <property type="project" value="TreeGrafter"/>
</dbReference>
<dbReference type="Gene3D" id="1.20.59.10">
    <property type="entry name" value="Chorismate mutase"/>
    <property type="match status" value="1"/>
</dbReference>
<dbReference type="PANTHER" id="PTHR38041:SF1">
    <property type="entry name" value="CHORISMATE MUTASE"/>
    <property type="match status" value="1"/>
</dbReference>
<gene>
    <name evidence="3" type="ORF">METZ01_LOCUS59688</name>
</gene>
<dbReference type="InterPro" id="IPR010958">
    <property type="entry name" value="Chorismate_mutase_highGC-bac"/>
</dbReference>
<dbReference type="InterPro" id="IPR036979">
    <property type="entry name" value="CM_dom_sf"/>
</dbReference>
<proteinExistence type="predicted"/>
<accession>A0A381STV4</accession>
<keyword evidence="1" id="KW-0413">Isomerase</keyword>
<dbReference type="SMART" id="SM00830">
    <property type="entry name" value="CM_2"/>
    <property type="match status" value="1"/>
</dbReference>
<evidence type="ECO:0000313" key="3">
    <source>
        <dbReference type="EMBL" id="SVA06834.1"/>
    </source>
</evidence>
<dbReference type="GO" id="GO:0046417">
    <property type="term" value="P:chorismate metabolic process"/>
    <property type="evidence" value="ECO:0007669"/>
    <property type="project" value="InterPro"/>
</dbReference>
<reference evidence="3" key="1">
    <citation type="submission" date="2018-05" db="EMBL/GenBank/DDBJ databases">
        <authorList>
            <person name="Lanie J.A."/>
            <person name="Ng W.-L."/>
            <person name="Kazmierczak K.M."/>
            <person name="Andrzejewski T.M."/>
            <person name="Davidsen T.M."/>
            <person name="Wayne K.J."/>
            <person name="Tettelin H."/>
            <person name="Glass J.I."/>
            <person name="Rusch D."/>
            <person name="Podicherti R."/>
            <person name="Tsui H.-C.T."/>
            <person name="Winkler M.E."/>
        </authorList>
    </citation>
    <scope>NUCLEOTIDE SEQUENCE</scope>
</reference>
<evidence type="ECO:0000259" key="2">
    <source>
        <dbReference type="PROSITE" id="PS51168"/>
    </source>
</evidence>
<organism evidence="3">
    <name type="scientific">marine metagenome</name>
    <dbReference type="NCBI Taxonomy" id="408172"/>
    <lineage>
        <taxon>unclassified sequences</taxon>
        <taxon>metagenomes</taxon>
        <taxon>ecological metagenomes</taxon>
    </lineage>
</organism>
<sequence length="89" mass="10274">MDSTEKINSLRKKIDKLDDQMIDLVVQRFSIAKEIGDIKKTNGIEVIDLHRESQIINRFAEKLAGTLEKNDITAIFDPIYSISKRLQKK</sequence>
<dbReference type="AlphaFoldDB" id="A0A381STV4"/>